<dbReference type="Gene3D" id="3.30.420.40">
    <property type="match status" value="2"/>
</dbReference>
<dbReference type="RefSeq" id="WP_006979381.1">
    <property type="nucleotide sequence ID" value="NZ_ABVL01000005.1"/>
</dbReference>
<dbReference type="Pfam" id="PF00012">
    <property type="entry name" value="HSP70"/>
    <property type="match status" value="2"/>
</dbReference>
<dbReference type="CDD" id="cd24029">
    <property type="entry name" value="ASKHA_NBD_HSP70_DnaK_HscA_HscC"/>
    <property type="match status" value="1"/>
</dbReference>
<dbReference type="EMBL" id="ABVL01000005">
    <property type="protein sequence ID" value="EDY20132.1"/>
    <property type="molecule type" value="Genomic_DNA"/>
</dbReference>
<dbReference type="InterPro" id="IPR013126">
    <property type="entry name" value="Hsp_70_fam"/>
</dbReference>
<dbReference type="STRING" id="497964.CfE428DRAFT_2056"/>
<dbReference type="SUPFAM" id="SSF53067">
    <property type="entry name" value="Actin-like ATPase domain"/>
    <property type="match status" value="2"/>
</dbReference>
<organism evidence="4 5">
    <name type="scientific">Chthoniobacter flavus Ellin428</name>
    <dbReference type="NCBI Taxonomy" id="497964"/>
    <lineage>
        <taxon>Bacteria</taxon>
        <taxon>Pseudomonadati</taxon>
        <taxon>Verrucomicrobiota</taxon>
        <taxon>Spartobacteria</taxon>
        <taxon>Chthoniobacterales</taxon>
        <taxon>Chthoniobacteraceae</taxon>
        <taxon>Chthoniobacter</taxon>
    </lineage>
</organism>
<keyword evidence="2" id="KW-0547">Nucleotide-binding</keyword>
<proteinExistence type="inferred from homology"/>
<dbReference type="eggNOG" id="COG0443">
    <property type="taxonomic scope" value="Bacteria"/>
</dbReference>
<protein>
    <submittedName>
        <fullName evidence="4">2-alkenal reductase</fullName>
        <ecNumber evidence="4">1.3.1.74</ecNumber>
    </submittedName>
</protein>
<dbReference type="GO" id="GO:0140662">
    <property type="term" value="F:ATP-dependent protein folding chaperone"/>
    <property type="evidence" value="ECO:0007669"/>
    <property type="project" value="InterPro"/>
</dbReference>
<dbReference type="SUPFAM" id="SSF100920">
    <property type="entry name" value="Heat shock protein 70kD (HSP70), peptide-binding domain"/>
    <property type="match status" value="1"/>
</dbReference>
<dbReference type="Proteomes" id="UP000005824">
    <property type="component" value="Unassembled WGS sequence"/>
</dbReference>
<dbReference type="GO" id="GO:0032440">
    <property type="term" value="F:2-alkenal reductase [NAD(P)H] activity"/>
    <property type="evidence" value="ECO:0007669"/>
    <property type="project" value="UniProtKB-EC"/>
</dbReference>
<keyword evidence="4" id="KW-0560">Oxidoreductase</keyword>
<keyword evidence="3" id="KW-0067">ATP-binding</keyword>
<dbReference type="EC" id="1.3.1.74" evidence="4"/>
<dbReference type="GO" id="GO:0005524">
    <property type="term" value="F:ATP binding"/>
    <property type="evidence" value="ECO:0007669"/>
    <property type="project" value="UniProtKB-KW"/>
</dbReference>
<reference evidence="4 5" key="1">
    <citation type="journal article" date="2011" name="J. Bacteriol.">
        <title>Genome sequence of Chthoniobacter flavus Ellin428, an aerobic heterotrophic soil bacterium.</title>
        <authorList>
            <person name="Kant R."/>
            <person name="van Passel M.W."/>
            <person name="Palva A."/>
            <person name="Lucas S."/>
            <person name="Lapidus A."/>
            <person name="Glavina Del Rio T."/>
            <person name="Dalin E."/>
            <person name="Tice H."/>
            <person name="Bruce D."/>
            <person name="Goodwin L."/>
            <person name="Pitluck S."/>
            <person name="Larimer F.W."/>
            <person name="Land M.L."/>
            <person name="Hauser L."/>
            <person name="Sangwan P."/>
            <person name="de Vos W.M."/>
            <person name="Janssen P.H."/>
            <person name="Smidt H."/>
        </authorList>
    </citation>
    <scope>NUCLEOTIDE SEQUENCE [LARGE SCALE GENOMIC DNA]</scope>
    <source>
        <strain evidence="4 5">Ellin428</strain>
    </source>
</reference>
<evidence type="ECO:0000313" key="5">
    <source>
        <dbReference type="Proteomes" id="UP000005824"/>
    </source>
</evidence>
<evidence type="ECO:0000256" key="3">
    <source>
        <dbReference type="ARBA" id="ARBA00022840"/>
    </source>
</evidence>
<evidence type="ECO:0000313" key="4">
    <source>
        <dbReference type="EMBL" id="EDY20132.1"/>
    </source>
</evidence>
<dbReference type="InParanoid" id="B4CZG8"/>
<evidence type="ECO:0000256" key="1">
    <source>
        <dbReference type="ARBA" id="ARBA00007381"/>
    </source>
</evidence>
<dbReference type="PROSITE" id="PS00297">
    <property type="entry name" value="HSP70_1"/>
    <property type="match status" value="1"/>
</dbReference>
<dbReference type="InterPro" id="IPR018181">
    <property type="entry name" value="Heat_shock_70_CS"/>
</dbReference>
<dbReference type="InterPro" id="IPR043129">
    <property type="entry name" value="ATPase_NBD"/>
</dbReference>
<dbReference type="AlphaFoldDB" id="B4CZG8"/>
<gene>
    <name evidence="4" type="ORF">CfE428DRAFT_2056</name>
</gene>
<dbReference type="PRINTS" id="PR00301">
    <property type="entry name" value="HEATSHOCK70"/>
</dbReference>
<keyword evidence="5" id="KW-1185">Reference proteome</keyword>
<name>B4CZG8_9BACT</name>
<dbReference type="Gene3D" id="3.90.640.10">
    <property type="entry name" value="Actin, Chain A, domain 4"/>
    <property type="match status" value="1"/>
</dbReference>
<dbReference type="Gene3D" id="2.60.34.10">
    <property type="entry name" value="Substrate Binding Domain Of DNAk, Chain A, domain 1"/>
    <property type="match status" value="1"/>
</dbReference>
<comment type="caution">
    <text evidence="4">The sequence shown here is derived from an EMBL/GenBank/DDBJ whole genome shotgun (WGS) entry which is preliminary data.</text>
</comment>
<accession>B4CZG8</accession>
<comment type="similarity">
    <text evidence="1">Belongs to the heat shock protein 70 family.</text>
</comment>
<dbReference type="InterPro" id="IPR029047">
    <property type="entry name" value="HSP70_peptide-bd_sf"/>
</dbReference>
<evidence type="ECO:0000256" key="2">
    <source>
        <dbReference type="ARBA" id="ARBA00022741"/>
    </source>
</evidence>
<dbReference type="PANTHER" id="PTHR19375">
    <property type="entry name" value="HEAT SHOCK PROTEIN 70KDA"/>
    <property type="match status" value="1"/>
</dbReference>
<sequence length="827" mass="91972">MSRTTIDFGIDLGTTNSAIAVLNGVNAEIIKNNDQHDITPSAVSIDKKGTLRVGQRAKNLISDSARSDAYVEFKRQMGSNHEYKFESSGLARKPEELSAEVLKSLRADVQQRTEEVVEAAVITVPAAFELHQCDATRKAAQLAGFRDSPLLQEPVAAALAYGFQADEEKAYWLVYDFGGGTFDAAIIKAEEGTIHVVNHGGDNFLGGSDIDWALVEDLIVPRLLGEFKLEGFRRGNPLWRQAFAKLKRAAEVAKIELSRNERATLESCKFTDGRGEEIEFECELTRAELLRVAEPIIVRSAKICQRVLEEKNLGRDAVKKVILVGGPTLAPYFRELLGRSLGIPLDHSVDPLTVVARGAAVFAGTQRFNGRAAAPVPAGEYSVDLRHKPVGMDSAPMVGGKISGASTEDFTGFTLELVNTKTQWRSGRIPLRADGVFIATLHAERGDRNQFAIEFLDPSGRQQKTTPDTLTYTIGAVVEEQPLIHTMGVSLANNEYDKLFEKGRGLPLKERRDYRTTHPIRQGQRTDVFRIPVVEGEADCADRNRLVGYLEITGEQIRRDLPANSEVEVTLKIDESRIVTVTAYVPLLDEEFAVKLDMQKNDPKPEDLQADFNTEMRRFHEVRVKAEEARDEGGLEMIREVEASLLLREVREGVAAAKGDPGAAAKCQQRLLQLKLKLDEVADVLEWPAQVVEARKLLGELNAVVKQSGSPAQRDEAALLVEETEGIIAGKRQMDRLRKKVERVRQLHWAIVSAQPAFWIHQFHWIEMQRARATDQARATRLLEQGRDCIAKNNTAGLKNVVWQFWDLLPREVVAAAQRGYQSGLVR</sequence>